<protein>
    <submittedName>
        <fullName evidence="4 5">Phosphoserine phosphatase</fullName>
        <ecNumber evidence="4 5">3.1.3.3</ecNumber>
    </submittedName>
</protein>
<dbReference type="NCBIfam" id="TIGR01490">
    <property type="entry name" value="HAD-SF-IB-hyp1"/>
    <property type="match status" value="1"/>
</dbReference>
<proteinExistence type="predicted"/>
<dbReference type="EMBL" id="CT573071">
    <property type="protein sequence ID" value="CAJ74517.1"/>
    <property type="molecule type" value="Genomic_DNA"/>
</dbReference>
<reference evidence="5 6" key="3">
    <citation type="submission" date="2020-02" db="EMBL/GenBank/DDBJ databases">
        <title>Newly sequenced genome of strain CSTR1 showed variability in Candidatus Kuenenia stuttgartiensis genomes.</title>
        <authorList>
            <person name="Ding C."/>
            <person name="Adrian L."/>
        </authorList>
    </citation>
    <scope>NUCLEOTIDE SEQUENCE [LARGE SCALE GENOMIC DNA]</scope>
    <source>
        <strain evidence="5 6">CSTR1</strain>
    </source>
</reference>
<evidence type="ECO:0000256" key="1">
    <source>
        <dbReference type="ARBA" id="ARBA00022723"/>
    </source>
</evidence>
<keyword evidence="3" id="KW-0460">Magnesium</keyword>
<evidence type="ECO:0000313" key="6">
    <source>
        <dbReference type="Proteomes" id="UP000501926"/>
    </source>
</evidence>
<dbReference type="EMBL" id="CP049055">
    <property type="protein sequence ID" value="QII11617.1"/>
    <property type="molecule type" value="Genomic_DNA"/>
</dbReference>
<dbReference type="InterPro" id="IPR050582">
    <property type="entry name" value="HAD-like_SerB"/>
</dbReference>
<name>Q1Q3C4_KUEST</name>
<evidence type="ECO:0000256" key="3">
    <source>
        <dbReference type="ARBA" id="ARBA00022842"/>
    </source>
</evidence>
<dbReference type="InterPro" id="IPR006385">
    <property type="entry name" value="HAD_hydro_SerB1"/>
</dbReference>
<gene>
    <name evidence="4" type="primary">psp</name>
    <name evidence="5" type="ORF">KsCSTR_22380</name>
    <name evidence="4" type="ORF">kuste3754</name>
</gene>
<dbReference type="GO" id="GO:0016787">
    <property type="term" value="F:hydrolase activity"/>
    <property type="evidence" value="ECO:0007669"/>
    <property type="project" value="UniProtKB-KW"/>
</dbReference>
<dbReference type="Pfam" id="PF12710">
    <property type="entry name" value="HAD"/>
    <property type="match status" value="1"/>
</dbReference>
<keyword evidence="1" id="KW-0479">Metal-binding</keyword>
<dbReference type="Gene3D" id="1.20.1440.100">
    <property type="entry name" value="SG protein - dephosphorylation function"/>
    <property type="match status" value="1"/>
</dbReference>
<dbReference type="RefSeq" id="WP_099323622.1">
    <property type="nucleotide sequence ID" value="NZ_CP049055.1"/>
</dbReference>
<reference evidence="4" key="1">
    <citation type="journal article" date="2006" name="Nature">
        <title>Deciphering the evolution and metabolism of an anammox bacterium from a community genome.</title>
        <authorList>
            <person name="Strous M."/>
            <person name="Pelletier E."/>
            <person name="Mangenot S."/>
            <person name="Rattei T."/>
            <person name="Lehner A."/>
            <person name="Taylor M.W."/>
            <person name="Horn M."/>
            <person name="Daims H."/>
            <person name="Bartol-Mavel D."/>
            <person name="Wincker P."/>
            <person name="Barbe V."/>
            <person name="Fonknechten N."/>
            <person name="Vallenet D."/>
            <person name="Segurens B."/>
            <person name="Schenowitz-Truong C."/>
            <person name="Medigue C."/>
            <person name="Collingro A."/>
            <person name="Snel B."/>
            <person name="Dutilh B.E."/>
            <person name="OpDenCamp H.J.M."/>
            <person name="vanDerDrift C."/>
            <person name="Cirpus I."/>
            <person name="vanDePas-Schoonen K.T."/>
            <person name="Harhangi H.R."/>
            <person name="vanNiftrik L."/>
            <person name="Schmid M."/>
            <person name="Keltjens J."/>
            <person name="vanDeVossenberg J."/>
            <person name="Kartal B."/>
            <person name="Meier H."/>
            <person name="Frishman D."/>
            <person name="Huynen M.A."/>
            <person name="Mewes H."/>
            <person name="Weissenbach J."/>
            <person name="Jetten M.S.M."/>
            <person name="Wagner M."/>
            <person name="LePaslier D."/>
        </authorList>
    </citation>
    <scope>NUCLEOTIDE SEQUENCE</scope>
</reference>
<keyword evidence="2 4" id="KW-0378">Hydrolase</keyword>
<dbReference type="EC" id="3.1.3.3" evidence="4 5"/>
<accession>Q1Q3C4</accession>
<evidence type="ECO:0000313" key="5">
    <source>
        <dbReference type="EMBL" id="QII11617.1"/>
    </source>
</evidence>
<dbReference type="AlphaFoldDB" id="Q1Q3C4"/>
<dbReference type="InterPro" id="IPR036412">
    <property type="entry name" value="HAD-like_sf"/>
</dbReference>
<organism evidence="4">
    <name type="scientific">Kuenenia stuttgartiensis</name>
    <dbReference type="NCBI Taxonomy" id="174633"/>
    <lineage>
        <taxon>Bacteria</taxon>
        <taxon>Pseudomonadati</taxon>
        <taxon>Planctomycetota</taxon>
        <taxon>Candidatus Brocadiia</taxon>
        <taxon>Candidatus Brocadiales</taxon>
        <taxon>Candidatus Brocadiaceae</taxon>
        <taxon>Candidatus Kuenenia</taxon>
    </lineage>
</organism>
<evidence type="ECO:0000256" key="2">
    <source>
        <dbReference type="ARBA" id="ARBA00022801"/>
    </source>
</evidence>
<dbReference type="Proteomes" id="UP000501926">
    <property type="component" value="Chromosome"/>
</dbReference>
<dbReference type="SUPFAM" id="SSF56784">
    <property type="entry name" value="HAD-like"/>
    <property type="match status" value="1"/>
</dbReference>
<sequence length="228" mass="26018">MKETYSISKILRVRKAAIFDIDGTIIKGISSERVLFYYLLEKRVINFSSLLRFAAAFLRKCFSLKGLSFRKNKYYLKNNDYENIIGNIDECFHKRILPHISEYALQEIKRLKNEGYLIILLSGTLSPMVECFTKVCNADIGIGTKLAVDNEGRITGEIDGIHSYCGGKVKIIERLVSEYSLDLSSSYGFGNAYVDVKFLRIVGYPVAVNASPMLWLYARANQWKMVTF</sequence>
<dbReference type="InterPro" id="IPR023214">
    <property type="entry name" value="HAD_sf"/>
</dbReference>
<dbReference type="PANTHER" id="PTHR43344:SF13">
    <property type="entry name" value="PHOSPHATASE RV3661-RELATED"/>
    <property type="match status" value="1"/>
</dbReference>
<dbReference type="Gene3D" id="3.40.50.1000">
    <property type="entry name" value="HAD superfamily/HAD-like"/>
    <property type="match status" value="1"/>
</dbReference>
<dbReference type="GO" id="GO:0046872">
    <property type="term" value="F:metal ion binding"/>
    <property type="evidence" value="ECO:0007669"/>
    <property type="project" value="UniProtKB-KW"/>
</dbReference>
<reference evidence="4" key="2">
    <citation type="submission" date="2006-01" db="EMBL/GenBank/DDBJ databases">
        <authorList>
            <person name="Genoscope"/>
        </authorList>
    </citation>
    <scope>NUCLEOTIDE SEQUENCE</scope>
</reference>
<dbReference type="PANTHER" id="PTHR43344">
    <property type="entry name" value="PHOSPHOSERINE PHOSPHATASE"/>
    <property type="match status" value="1"/>
</dbReference>
<dbReference type="NCBIfam" id="TIGR01488">
    <property type="entry name" value="HAD-SF-IB"/>
    <property type="match status" value="1"/>
</dbReference>
<evidence type="ECO:0000313" key="4">
    <source>
        <dbReference type="EMBL" id="CAJ74517.1"/>
    </source>
</evidence>